<dbReference type="AlphaFoldDB" id="A0A7M5UM30"/>
<accession>A0A7M5UM30</accession>
<dbReference type="EnsemblMetazoa" id="CLYHEMT002731.2">
    <property type="protein sequence ID" value="CLYHEMP002731.2"/>
    <property type="gene ID" value="CLYHEMG002731"/>
</dbReference>
<reference evidence="1" key="1">
    <citation type="submission" date="2021-01" db="UniProtKB">
        <authorList>
            <consortium name="EnsemblMetazoa"/>
        </authorList>
    </citation>
    <scope>IDENTIFICATION</scope>
</reference>
<sequence length="265" mass="30338">MTTLEKVQENYIYQEVPGTITYIKSNAKNSQIEKLVEEIKCSCYKNNMTGSDKTRNVMLFFSNFLTESYKLLREVSNTGSCSVLAIGFLSKYFQRPLEIINWLPYHRFISHITPSYGALNTENILQSHKDLIALISNPDFNRFDDRYFQEQLNFLTGRQTSCDKSVCAMLPQFYDNTGVVEMDSILQFVSLLARVGLQIVAVLPEDNTEFMKTLLQKLKITYKKPLDYHGCISSFYLTFPRGTFTDSCVPIVLAEANKTVLGVQN</sequence>
<dbReference type="EnsemblMetazoa" id="CLYHEMT002731.1">
    <property type="protein sequence ID" value="CLYHEMP002731.1"/>
    <property type="gene ID" value="CLYHEMG002731"/>
</dbReference>
<protein>
    <submittedName>
        <fullName evidence="1">Uncharacterized protein</fullName>
    </submittedName>
</protein>
<proteinExistence type="predicted"/>
<organism evidence="1 2">
    <name type="scientific">Clytia hemisphaerica</name>
    <dbReference type="NCBI Taxonomy" id="252671"/>
    <lineage>
        <taxon>Eukaryota</taxon>
        <taxon>Metazoa</taxon>
        <taxon>Cnidaria</taxon>
        <taxon>Hydrozoa</taxon>
        <taxon>Hydroidolina</taxon>
        <taxon>Leptothecata</taxon>
        <taxon>Obeliida</taxon>
        <taxon>Clytiidae</taxon>
        <taxon>Clytia</taxon>
    </lineage>
</organism>
<name>A0A7M5UM30_9CNID</name>
<evidence type="ECO:0000313" key="2">
    <source>
        <dbReference type="Proteomes" id="UP000594262"/>
    </source>
</evidence>
<evidence type="ECO:0000313" key="1">
    <source>
        <dbReference type="EnsemblMetazoa" id="CLYHEMP002731.1"/>
    </source>
</evidence>
<keyword evidence="2" id="KW-1185">Reference proteome</keyword>
<dbReference type="Proteomes" id="UP000594262">
    <property type="component" value="Unplaced"/>
</dbReference>